<dbReference type="EMBL" id="JACJTU010000001">
    <property type="protein sequence ID" value="MBD2732366.1"/>
    <property type="molecule type" value="Genomic_DNA"/>
</dbReference>
<evidence type="ECO:0000313" key="1">
    <source>
        <dbReference type="EMBL" id="MBD2732366.1"/>
    </source>
</evidence>
<dbReference type="Proteomes" id="UP000637383">
    <property type="component" value="Unassembled WGS sequence"/>
</dbReference>
<gene>
    <name evidence="1" type="ORF">H6H03_00365</name>
</gene>
<reference evidence="1 2" key="1">
    <citation type="journal article" date="2020" name="ISME J.">
        <title>Comparative genomics reveals insights into cyanobacterial evolution and habitat adaptation.</title>
        <authorList>
            <person name="Chen M.Y."/>
            <person name="Teng W.K."/>
            <person name="Zhao L."/>
            <person name="Hu C.X."/>
            <person name="Zhou Y.K."/>
            <person name="Han B.P."/>
            <person name="Song L.R."/>
            <person name="Shu W.S."/>
        </authorList>
    </citation>
    <scope>NUCLEOTIDE SEQUENCE [LARGE SCALE GENOMIC DNA]</scope>
    <source>
        <strain evidence="1 2">FACHB-159</strain>
    </source>
</reference>
<accession>A0ABR8JY73</accession>
<keyword evidence="2" id="KW-1185">Reference proteome</keyword>
<evidence type="ECO:0000313" key="2">
    <source>
        <dbReference type="Proteomes" id="UP000637383"/>
    </source>
</evidence>
<dbReference type="RefSeq" id="WP_190953101.1">
    <property type="nucleotide sequence ID" value="NZ_JACJTU010000001.1"/>
</dbReference>
<comment type="caution">
    <text evidence="1">The sequence shown here is derived from an EMBL/GenBank/DDBJ whole genome shotgun (WGS) entry which is preliminary data.</text>
</comment>
<name>A0ABR8JY73_9NOSO</name>
<sequence length="91" mass="9868">MLKVLYHVRLISYDSHGDCTPPLNPLPAGGEGRQSAALALWGSCCLTSNQADMILLGGSAIKRRFLEYYSSAKLLKKTRDFAPSGTIAVVR</sequence>
<protein>
    <submittedName>
        <fullName evidence="1">Uncharacterized protein</fullName>
    </submittedName>
</protein>
<organism evidence="1 2">
    <name type="scientific">Nostoc paludosum FACHB-159</name>
    <dbReference type="NCBI Taxonomy" id="2692908"/>
    <lineage>
        <taxon>Bacteria</taxon>
        <taxon>Bacillati</taxon>
        <taxon>Cyanobacteriota</taxon>
        <taxon>Cyanophyceae</taxon>
        <taxon>Nostocales</taxon>
        <taxon>Nostocaceae</taxon>
        <taxon>Nostoc</taxon>
    </lineage>
</organism>
<proteinExistence type="predicted"/>